<evidence type="ECO:0000256" key="3">
    <source>
        <dbReference type="ARBA" id="ARBA00022112"/>
    </source>
</evidence>
<dbReference type="FunFam" id="3.40.1390.30:FF:000001">
    <property type="entry name" value="GTP cyclohydrolase 1 type 2"/>
    <property type="match status" value="1"/>
</dbReference>
<comment type="subunit">
    <text evidence="2">Homohexamer.</text>
</comment>
<proteinExistence type="inferred from homology"/>
<dbReference type="PANTHER" id="PTHR13799">
    <property type="entry name" value="NGG1 INTERACTING FACTOR 3"/>
    <property type="match status" value="1"/>
</dbReference>
<dbReference type="STRING" id="553175.POREN0001_1419"/>
<evidence type="ECO:0000313" key="7">
    <source>
        <dbReference type="EMBL" id="EEN83548.1"/>
    </source>
</evidence>
<sequence>MPTHLDIIAALEEVCPLSLQETWDNSGWQVGNPHLECTGAILAVEATEATVQEALETGCNLLITHHPLLFHPLKHIGSRTYQERTVALAIKHDVAIYSAHTNADNAAKGINYYLAERLQLQNTRALVAQPCNLYKLSVMVPTASAPKVERALCAAGAGRLGCYDSCSFSVEGRGHFRPLEGANPTIGSLGELEEVIETQISLLVEPHLVHKVIQAIYASHPYEVPAYELISLATPQDKIGTGVIGELPHPISEEEFLKKVSQWSGVKHVAYSHPLGKAISRVALCGGSGGSFLSNAIAQHADVYLTGEGKYNDYLDAAGHLLFVTIGHHESESIARRLFSDIISAKFPNFVLRESLYDNNPVNHL</sequence>
<dbReference type="InterPro" id="IPR002678">
    <property type="entry name" value="DUF34/NIF3"/>
</dbReference>
<gene>
    <name evidence="7" type="ORF">POREN0001_1419</name>
</gene>
<keyword evidence="8" id="KW-1185">Reference proteome</keyword>
<evidence type="ECO:0000256" key="4">
    <source>
        <dbReference type="ARBA" id="ARBA00022723"/>
    </source>
</evidence>
<dbReference type="eggNOG" id="COG0327">
    <property type="taxonomic scope" value="Bacteria"/>
</dbReference>
<dbReference type="GO" id="GO:0046872">
    <property type="term" value="F:metal ion binding"/>
    <property type="evidence" value="ECO:0007669"/>
    <property type="project" value="UniProtKB-UniRule"/>
</dbReference>
<dbReference type="Gene3D" id="3.40.1390.30">
    <property type="entry name" value="NIF3 (NGG1p interacting factor 3)-like"/>
    <property type="match status" value="2"/>
</dbReference>
<dbReference type="InterPro" id="IPR015867">
    <property type="entry name" value="N-reg_PII/ATP_PRibTrfase_C"/>
</dbReference>
<evidence type="ECO:0000256" key="2">
    <source>
        <dbReference type="ARBA" id="ARBA00011643"/>
    </source>
</evidence>
<dbReference type="InterPro" id="IPR017221">
    <property type="entry name" value="DUF34/NIF3_bac"/>
</dbReference>
<comment type="caution">
    <text evidence="7">The sequence shown here is derived from an EMBL/GenBank/DDBJ whole genome shotgun (WGS) entry which is preliminary data.</text>
</comment>
<dbReference type="Gene3D" id="3.30.70.120">
    <property type="match status" value="1"/>
</dbReference>
<comment type="similarity">
    <text evidence="1 5">Belongs to the GTP cyclohydrolase I type 2/NIF3 family.</text>
</comment>
<dbReference type="Pfam" id="PF01784">
    <property type="entry name" value="DUF34_NIF3"/>
    <property type="match status" value="1"/>
</dbReference>
<organism evidence="7 8">
    <name type="scientific">Porphyromonas endodontalis (strain ATCC 35406 / DSM 24491 / JCM 8526 / CCUG 16442 / BCRC 14492 / NCTC 13058 / HG 370)</name>
    <name type="common">Bacteroides endodontalis</name>
    <dbReference type="NCBI Taxonomy" id="553175"/>
    <lineage>
        <taxon>Bacteria</taxon>
        <taxon>Pseudomonadati</taxon>
        <taxon>Bacteroidota</taxon>
        <taxon>Bacteroidia</taxon>
        <taxon>Bacteroidales</taxon>
        <taxon>Porphyromonadaceae</taxon>
        <taxon>Porphyromonas</taxon>
    </lineage>
</organism>
<dbReference type="PIRSF" id="PIRSF037489">
    <property type="entry name" value="UCP037489_NIF3_YqfO"/>
    <property type="match status" value="1"/>
</dbReference>
<evidence type="ECO:0000256" key="6">
    <source>
        <dbReference type="PIRSR" id="PIRSR602678-1"/>
    </source>
</evidence>
<dbReference type="NCBIfam" id="TIGR00486">
    <property type="entry name" value="YbgI_SA1388"/>
    <property type="match status" value="1"/>
</dbReference>
<dbReference type="EMBL" id="ACNN01000005">
    <property type="protein sequence ID" value="EEN83548.1"/>
    <property type="molecule type" value="Genomic_DNA"/>
</dbReference>
<protein>
    <recommendedName>
        <fullName evidence="3 5">GTP cyclohydrolase 1 type 2 homolog</fullName>
    </recommendedName>
</protein>
<dbReference type="GeneID" id="93365711"/>
<dbReference type="Proteomes" id="UP000004295">
    <property type="component" value="Unassembled WGS sequence"/>
</dbReference>
<keyword evidence="4 5" id="KW-0479">Metal-binding</keyword>
<dbReference type="AlphaFoldDB" id="C3J8H0"/>
<feature type="binding site" evidence="6">
    <location>
        <position position="66"/>
    </location>
    <ligand>
        <name>a divalent metal cation</name>
        <dbReference type="ChEBI" id="CHEBI:60240"/>
        <label>1</label>
    </ligand>
</feature>
<evidence type="ECO:0000256" key="5">
    <source>
        <dbReference type="PIRNR" id="PIRNR037489"/>
    </source>
</evidence>
<dbReference type="SUPFAM" id="SSF102705">
    <property type="entry name" value="NIF3 (NGG1p interacting factor 3)-like"/>
    <property type="match status" value="1"/>
</dbReference>
<dbReference type="PANTHER" id="PTHR13799:SF14">
    <property type="entry name" value="GTP CYCLOHYDROLASE 1 TYPE 2 HOMOLOG"/>
    <property type="match status" value="1"/>
</dbReference>
<reference evidence="7 8" key="1">
    <citation type="submission" date="2009-04" db="EMBL/GenBank/DDBJ databases">
        <authorList>
            <person name="Sebastian Y."/>
            <person name="Madupu R."/>
            <person name="Durkin A.S."/>
            <person name="Torralba M."/>
            <person name="Methe B."/>
            <person name="Sutton G.G."/>
            <person name="Strausberg R.L."/>
            <person name="Nelson K.E."/>
        </authorList>
    </citation>
    <scope>NUCLEOTIDE SEQUENCE [LARGE SCALE GENOMIC DNA]</scope>
    <source>
        <strain evidence="8">ATCC 35406 / BCRC 14492 / JCM 8526 / NCTC 13058 / HG 370</strain>
    </source>
</reference>
<feature type="binding site" evidence="6">
    <location>
        <position position="104"/>
    </location>
    <ligand>
        <name>a divalent metal cation</name>
        <dbReference type="ChEBI" id="CHEBI:60240"/>
        <label>1</label>
    </ligand>
</feature>
<feature type="binding site" evidence="6">
    <location>
        <position position="332"/>
    </location>
    <ligand>
        <name>a divalent metal cation</name>
        <dbReference type="ChEBI" id="CHEBI:60240"/>
        <label>1</label>
    </ligand>
</feature>
<dbReference type="RefSeq" id="WP_004332015.1">
    <property type="nucleotide sequence ID" value="NZ_ACNN01000005.1"/>
</dbReference>
<dbReference type="GO" id="GO:0005737">
    <property type="term" value="C:cytoplasm"/>
    <property type="evidence" value="ECO:0007669"/>
    <property type="project" value="TreeGrafter"/>
</dbReference>
<feature type="binding site" evidence="6">
    <location>
        <position position="328"/>
    </location>
    <ligand>
        <name>a divalent metal cation</name>
        <dbReference type="ChEBI" id="CHEBI:60240"/>
        <label>1</label>
    </ligand>
</feature>
<evidence type="ECO:0000256" key="1">
    <source>
        <dbReference type="ARBA" id="ARBA00006964"/>
    </source>
</evidence>
<name>C3J8H0_POREA</name>
<evidence type="ECO:0000313" key="8">
    <source>
        <dbReference type="Proteomes" id="UP000004295"/>
    </source>
</evidence>
<feature type="binding site" evidence="6">
    <location>
        <position position="65"/>
    </location>
    <ligand>
        <name>a divalent metal cation</name>
        <dbReference type="ChEBI" id="CHEBI:60240"/>
        <label>1</label>
    </ligand>
</feature>
<accession>C3J8H0</accession>
<dbReference type="InterPro" id="IPR036069">
    <property type="entry name" value="DUF34/NIF3_sf"/>
</dbReference>